<feature type="region of interest" description="Disordered" evidence="1">
    <location>
        <begin position="1"/>
        <end position="52"/>
    </location>
</feature>
<dbReference type="EMBL" id="PKSL01000129">
    <property type="protein sequence ID" value="POW03209.1"/>
    <property type="molecule type" value="Genomic_DNA"/>
</dbReference>
<organism evidence="2 3">
    <name type="scientific">Puccinia striiformis</name>
    <dbReference type="NCBI Taxonomy" id="27350"/>
    <lineage>
        <taxon>Eukaryota</taxon>
        <taxon>Fungi</taxon>
        <taxon>Dikarya</taxon>
        <taxon>Basidiomycota</taxon>
        <taxon>Pucciniomycotina</taxon>
        <taxon>Pucciniomycetes</taxon>
        <taxon>Pucciniales</taxon>
        <taxon>Pucciniaceae</taxon>
        <taxon>Puccinia</taxon>
    </lineage>
</organism>
<dbReference type="VEuPathDB" id="FungiDB:PSHT_12661"/>
<dbReference type="Gene3D" id="3.30.420.10">
    <property type="entry name" value="Ribonuclease H-like superfamily/Ribonuclease H"/>
    <property type="match status" value="1"/>
</dbReference>
<sequence length="1588" mass="179179">MAVGRAARSQRARELALPLTQELAQTTEQGKKNPINNEQEERNGSRSPESDKLEIAGKDIPVLICDDILTHDSLPLQPGPIEITEDEEPVFNSDIDVSDSGIEVFDSDIDVFEIYDKDVDLIDEENQIMAWCNDSDQSDSDAENSEEVVKFLWPISFSNNTPPQKRKLKSGRSGYLLPIAHPDTDSKKCVSRKMPRSSKHNYKLQAIKAVGANNNVMANFLQRGKDQFKAASKDSGGKPNATLSKSAAPTPPSSSTANNEEYNNRVNSMVDNYNAVPKKPACDENVLFEREFQELNAVISLMRKEYRQRKKTDKGFTFPGLELDELQEFNNLRNEHRLAGIEKPAIVASITAALASNRRLQIGKKKFTTSVSRAKRLRHQVRHVLQFKELYTNTQGKGAHKKTLLSDPKILETLQAWTAKQKPGSVSPRSFHEHAVNVVLPKHGHQAISLDTATRWMYKLGFRAQRHQKSIYFDGHEREDVVVSRIKFLDDVARLCVFSKKYDGENCEIPVMVDPEILGNNKETVFIYHDESTIHAKERPTLSWLLPGLTELRSKSLGWLMHISDFILESTGQLVLSPDEQEFHQLNCSDAATVIYPGSQGDAWWDMAQLCKQVTEKALLIFEALHPGCQGVFVFDCSSAHEAFGPQALRVQNMNLGPGGKQSRLRDTIIPTDDTRIPEGLRGQPQSMCFPTDYEVQSLAGQPKGIQQVRERGLFQYYCGAQNDAQLPPLRLKCKQCSASGAVKDAEARARNAVKQAEARGYSIDQESCFREELGTTTSASALPSKLKDCCWSQIMANQSDFLAERPLLQTIIKEAGHVCLFLPKFHCELNPIELLWAYIKADYRRQSRRFSIWKDYKALFETARHACPLSTIRKFFRKIDRQHSAYKLGLTGPAAQRAMRKYSSHPRIPKDALKDVFVVGFARLESKCNPDPSPQPDEELIEQVLSLFKDAATTLEERILNAIQRLLTTPHYVLGDLSLSLSLAGLQNEPQSQLKLLLKSQTELEYISCMASTFSLLQSVRKPSSKPHRTYEALARGIQSPDRRGLSRTHYIQDAIDSVKSAIRCITESDLDFAQNCWKGDLEQIDSVLWEFEAMVKPGTYTGYEGQMPAQKLVRKPVILLADLAIGIIKLTQLGDVFEQIRSLAQSVADVTSDITELRYLLDIAEVADPAANSQKFVQVAEDFNSRFSVLDTDRFQDRKYSRDWFMTWDTMRISATKELMNAAKSLDDNPAQQRRARDWWTFEMDEPFSQASVGLKHPQLRNEIEVAIEKFTSLRSICNPPHIHDDPTFSEKALLQISMEETSFKGGIDKEAESQLQLVSETQSGLERSISFINIAIAIACPEPIPPLHPVDDQHRQLLKTYSLSSLKSKYLAATHFASSLFAEANELLEQLKLSPDEFNGKTDTPSMQEKSLNYSLEEFERLVKVEGHMMPCGTHDETRKELVKLAIPISKLIKLFFSKLSRRGMNRKQLPLFTDMCSEQIDSFAGSAGQVALDMLLFQILFTRAHMAARPATSQDFIQILHELKEHLVTPLLVVLLHLIPLLPDTDDPHSQNCYRSWFSTWNTHLVLAIGNFTTLAKSLDDDPL</sequence>
<accession>A0A2S4V101</accession>
<protein>
    <recommendedName>
        <fullName evidence="4">Tc1-like transposase DDE domain-containing protein</fullName>
    </recommendedName>
</protein>
<feature type="compositionally biased region" description="Basic and acidic residues" evidence="1">
    <location>
        <begin position="39"/>
        <end position="52"/>
    </location>
</feature>
<evidence type="ECO:0000313" key="2">
    <source>
        <dbReference type="EMBL" id="POW03209.1"/>
    </source>
</evidence>
<dbReference type="InterPro" id="IPR036397">
    <property type="entry name" value="RNaseH_sf"/>
</dbReference>
<dbReference type="VEuPathDB" id="FungiDB:PSTT_11327"/>
<feature type="region of interest" description="Disordered" evidence="1">
    <location>
        <begin position="228"/>
        <end position="261"/>
    </location>
</feature>
<keyword evidence="3" id="KW-1185">Reference proteome</keyword>
<name>A0A2S4V101_9BASI</name>
<proteinExistence type="predicted"/>
<evidence type="ECO:0000256" key="1">
    <source>
        <dbReference type="SAM" id="MobiDB-lite"/>
    </source>
</evidence>
<dbReference type="PANTHER" id="PTHR35871">
    <property type="entry name" value="EXPRESSED PROTEIN"/>
    <property type="match status" value="1"/>
</dbReference>
<evidence type="ECO:0000313" key="3">
    <source>
        <dbReference type="Proteomes" id="UP000239156"/>
    </source>
</evidence>
<feature type="compositionally biased region" description="Low complexity" evidence="1">
    <location>
        <begin position="241"/>
        <end position="257"/>
    </location>
</feature>
<comment type="caution">
    <text evidence="2">The sequence shown here is derived from an EMBL/GenBank/DDBJ whole genome shotgun (WGS) entry which is preliminary data.</text>
</comment>
<dbReference type="VEuPathDB" id="FungiDB:PSHT_12662"/>
<dbReference type="PANTHER" id="PTHR35871:SF1">
    <property type="entry name" value="CXC1-LIKE CYSTEINE CLUSTER ASSOCIATED WITH KDZ TRANSPOSASES DOMAIN-CONTAINING PROTEIN"/>
    <property type="match status" value="1"/>
</dbReference>
<dbReference type="Proteomes" id="UP000239156">
    <property type="component" value="Unassembled WGS sequence"/>
</dbReference>
<dbReference type="GO" id="GO:0003676">
    <property type="term" value="F:nucleic acid binding"/>
    <property type="evidence" value="ECO:0007669"/>
    <property type="project" value="InterPro"/>
</dbReference>
<dbReference type="VEuPathDB" id="FungiDB:PSHT_12663"/>
<gene>
    <name evidence="2" type="ORF">PSTT_11327</name>
</gene>
<dbReference type="VEuPathDB" id="FungiDB:PSHT_12664"/>
<reference evidence="2" key="1">
    <citation type="submission" date="2017-12" db="EMBL/GenBank/DDBJ databases">
        <title>Gene loss provides genomic basis for host adaptation in cereal stripe rust fungi.</title>
        <authorList>
            <person name="Xia C."/>
        </authorList>
    </citation>
    <scope>NUCLEOTIDE SEQUENCE [LARGE SCALE GENOMIC DNA]</scope>
    <source>
        <strain evidence="2">93-210</strain>
    </source>
</reference>
<evidence type="ECO:0008006" key="4">
    <source>
        <dbReference type="Google" id="ProtNLM"/>
    </source>
</evidence>